<dbReference type="PANTHER" id="PTHR33361">
    <property type="entry name" value="GLR0591 PROTEIN"/>
    <property type="match status" value="1"/>
</dbReference>
<protein>
    <submittedName>
        <fullName evidence="2">DUF885 domain-containing protein</fullName>
    </submittedName>
</protein>
<keyword evidence="3" id="KW-1185">Reference proteome</keyword>
<comment type="caution">
    <text evidence="2">The sequence shown here is derived from an EMBL/GenBank/DDBJ whole genome shotgun (WGS) entry which is preliminary data.</text>
</comment>
<feature type="signal peptide" evidence="1">
    <location>
        <begin position="1"/>
        <end position="22"/>
    </location>
</feature>
<gene>
    <name evidence="2" type="ORF">LLW17_06100</name>
</gene>
<evidence type="ECO:0000313" key="2">
    <source>
        <dbReference type="EMBL" id="MCC4212284.1"/>
    </source>
</evidence>
<dbReference type="PANTHER" id="PTHR33361:SF16">
    <property type="entry name" value="DUF885 DOMAIN-CONTAINING PROTEIN"/>
    <property type="match status" value="1"/>
</dbReference>
<dbReference type="RefSeq" id="WP_228229375.1">
    <property type="nucleotide sequence ID" value="NZ_JAJGMW010000006.1"/>
</dbReference>
<dbReference type="EMBL" id="JAJGMW010000006">
    <property type="protein sequence ID" value="MCC4212284.1"/>
    <property type="molecule type" value="Genomic_DNA"/>
</dbReference>
<name>A0ABS8GQM5_9FLAO</name>
<proteinExistence type="predicted"/>
<evidence type="ECO:0000313" key="3">
    <source>
        <dbReference type="Proteomes" id="UP001197770"/>
    </source>
</evidence>
<dbReference type="PROSITE" id="PS51257">
    <property type="entry name" value="PROKAR_LIPOPROTEIN"/>
    <property type="match status" value="1"/>
</dbReference>
<dbReference type="Proteomes" id="UP001197770">
    <property type="component" value="Unassembled WGS sequence"/>
</dbReference>
<reference evidence="2 3" key="1">
    <citation type="submission" date="2021-11" db="EMBL/GenBank/DDBJ databases">
        <title>Seasonal and diel survey of microbial diversity of the Tyrrhenian coast.</title>
        <authorList>
            <person name="Gattoni G."/>
            <person name="Corral P."/>
        </authorList>
    </citation>
    <scope>NUCLEOTIDE SEQUENCE [LARGE SCALE GENOMIC DNA]</scope>
    <source>
        <strain evidence="2 3">Mr9</strain>
    </source>
</reference>
<keyword evidence="1" id="KW-0732">Signal</keyword>
<evidence type="ECO:0000256" key="1">
    <source>
        <dbReference type="SAM" id="SignalP"/>
    </source>
</evidence>
<sequence>MKHCFFYLLFSFILIFSSCKNEQTNNLTPETIAQNSRELNAWFDAQFDADVAQSPQWQTDLGMKTNYGQWDDISSKQTSEELDRAKERLKYLENEVDPEALDSATALSYKLYKRNMQQIVDEYEYRFYNYPVNQMYGLHAEIPAFLINKHRIDSISDAEAYISRVKNVKPLFTELRNQLGIRESNLIVPPKFVLDHVLEASNNLLKGRPFEKSSDQMPLLADFESKINKLDIADAEKARLMQEVTAALVDSLQPAYTELIAFVENQKQRATTDDGAWKFPRGDKFYQIALNRATTTSMTAEEIHELGLNEVARIHGEMKAIMEQTGFEGTLQEFFEFMRNDDRFYYEDSDAGREAYMQKATAIIDQMRGRLDELFITKPEADIVVKRVEPFREKSAGKAFYNSPAPDGSRPGIYYANLYDIKAMPKYQMQALAYHEGIPGHHMQLAIAQELDSLPKFRKFGGYTAYIEGWGLYCEYVPKEMRMYDDPYSDFGRLAMELWRACRLVVDTGIHAKKWTREEGIAYYKENTPNAESDCIKMVERHIVMPGQATAYKVGMNKILELRTKAENELGEEFDIREFHEVVLANGAVPLSVLEELVIEYIGTKKKE</sequence>
<dbReference type="InterPro" id="IPR010281">
    <property type="entry name" value="DUF885"/>
</dbReference>
<dbReference type="Pfam" id="PF05960">
    <property type="entry name" value="DUF885"/>
    <property type="match status" value="1"/>
</dbReference>
<organism evidence="2 3">
    <name type="scientific">Leeuwenhoekiella parthenopeia</name>
    <dbReference type="NCBI Taxonomy" id="2890320"/>
    <lineage>
        <taxon>Bacteria</taxon>
        <taxon>Pseudomonadati</taxon>
        <taxon>Bacteroidota</taxon>
        <taxon>Flavobacteriia</taxon>
        <taxon>Flavobacteriales</taxon>
        <taxon>Flavobacteriaceae</taxon>
        <taxon>Leeuwenhoekiella</taxon>
    </lineage>
</organism>
<accession>A0ABS8GQM5</accession>
<feature type="chain" id="PRO_5046152185" evidence="1">
    <location>
        <begin position="23"/>
        <end position="608"/>
    </location>
</feature>